<feature type="domain" description="Enoyl reductase (ER)" evidence="1">
    <location>
        <begin position="9"/>
        <end position="327"/>
    </location>
</feature>
<keyword evidence="3" id="KW-1185">Reference proteome</keyword>
<dbReference type="InterPro" id="IPR020843">
    <property type="entry name" value="ER"/>
</dbReference>
<dbReference type="CDD" id="cd08276">
    <property type="entry name" value="MDR7"/>
    <property type="match status" value="1"/>
</dbReference>
<accession>A0A4Z0BY83</accession>
<dbReference type="InterPro" id="IPR013149">
    <property type="entry name" value="ADH-like_C"/>
</dbReference>
<organism evidence="2 3">
    <name type="scientific">Ramlibacter henchirensis</name>
    <dbReference type="NCBI Taxonomy" id="204072"/>
    <lineage>
        <taxon>Bacteria</taxon>
        <taxon>Pseudomonadati</taxon>
        <taxon>Pseudomonadota</taxon>
        <taxon>Betaproteobacteria</taxon>
        <taxon>Burkholderiales</taxon>
        <taxon>Comamonadaceae</taxon>
        <taxon>Ramlibacter</taxon>
    </lineage>
</organism>
<dbReference type="PANTHER" id="PTHR45033">
    <property type="match status" value="1"/>
</dbReference>
<dbReference type="Gene3D" id="3.40.50.720">
    <property type="entry name" value="NAD(P)-binding Rossmann-like Domain"/>
    <property type="match status" value="1"/>
</dbReference>
<gene>
    <name evidence="2" type="ORF">EZ313_16730</name>
</gene>
<dbReference type="SUPFAM" id="SSF51735">
    <property type="entry name" value="NAD(P)-binding Rossmann-fold domains"/>
    <property type="match status" value="1"/>
</dbReference>
<evidence type="ECO:0000313" key="3">
    <source>
        <dbReference type="Proteomes" id="UP000298180"/>
    </source>
</evidence>
<sequence length="330" mass="35045">MRAMMIHGPDFDGVRLNEVPVPVPGPHEVRIRMRAATLNYRDLTRVWLFKPGAAPFVLLSCGCGEVEAVGDAVTRFKVGDRVAPTFFPDWLGGPQDNALLKRNLGNTVPGTASEYMVVGEQAAVHAPATLGDLEVATLPCAALTAWRSLFCVRATRPGDVVLLLGTGGVSIAALQLAKAAGAVTIITSSSDAKLARARALGADLTINYRTTPQWAQRVRELTGGAGADVVLDVAGGETTAQAAEALRSGGTMANIGLVAGERGKSSGRQDIDHPFIRVGSRADFENMNRAIVANRIRPVIDEVFELEELGRAMKVLSEGRVFGKIGIRIR</sequence>
<reference evidence="2 3" key="1">
    <citation type="submission" date="2019-03" db="EMBL/GenBank/DDBJ databases">
        <title>Ramlibacter henchirensis DSM 14656, whole genome shotgun sequence.</title>
        <authorList>
            <person name="Zhang X."/>
            <person name="Feng G."/>
            <person name="Zhu H."/>
        </authorList>
    </citation>
    <scope>NUCLEOTIDE SEQUENCE [LARGE SCALE GENOMIC DNA]</scope>
    <source>
        <strain evidence="2 3">DSM 14656</strain>
    </source>
</reference>
<dbReference type="Pfam" id="PF00107">
    <property type="entry name" value="ADH_zinc_N"/>
    <property type="match status" value="1"/>
</dbReference>
<evidence type="ECO:0000313" key="2">
    <source>
        <dbReference type="EMBL" id="TFZ02879.1"/>
    </source>
</evidence>
<dbReference type="InterPro" id="IPR036291">
    <property type="entry name" value="NAD(P)-bd_dom_sf"/>
</dbReference>
<dbReference type="SUPFAM" id="SSF50129">
    <property type="entry name" value="GroES-like"/>
    <property type="match status" value="1"/>
</dbReference>
<dbReference type="RefSeq" id="WP_135264403.1">
    <property type="nucleotide sequence ID" value="NZ_SMLM01000002.1"/>
</dbReference>
<dbReference type="PANTHER" id="PTHR45033:SF2">
    <property type="entry name" value="ZINC-TYPE ALCOHOL DEHYDROGENASE-LIKE PROTEIN C1773.06C"/>
    <property type="match status" value="1"/>
</dbReference>
<evidence type="ECO:0000259" key="1">
    <source>
        <dbReference type="SMART" id="SM00829"/>
    </source>
</evidence>
<dbReference type="InterPro" id="IPR052711">
    <property type="entry name" value="Zinc_ADH-like"/>
</dbReference>
<name>A0A4Z0BY83_9BURK</name>
<dbReference type="Pfam" id="PF08240">
    <property type="entry name" value="ADH_N"/>
    <property type="match status" value="1"/>
</dbReference>
<dbReference type="InterPro" id="IPR011032">
    <property type="entry name" value="GroES-like_sf"/>
</dbReference>
<dbReference type="AlphaFoldDB" id="A0A4Z0BY83"/>
<dbReference type="SMART" id="SM00829">
    <property type="entry name" value="PKS_ER"/>
    <property type="match status" value="1"/>
</dbReference>
<proteinExistence type="predicted"/>
<comment type="caution">
    <text evidence="2">The sequence shown here is derived from an EMBL/GenBank/DDBJ whole genome shotgun (WGS) entry which is preliminary data.</text>
</comment>
<dbReference type="InterPro" id="IPR013154">
    <property type="entry name" value="ADH-like_N"/>
</dbReference>
<dbReference type="Gene3D" id="3.90.180.10">
    <property type="entry name" value="Medium-chain alcohol dehydrogenases, catalytic domain"/>
    <property type="match status" value="1"/>
</dbReference>
<dbReference type="OrthoDB" id="9787435at2"/>
<dbReference type="Proteomes" id="UP000298180">
    <property type="component" value="Unassembled WGS sequence"/>
</dbReference>
<dbReference type="GO" id="GO:0016491">
    <property type="term" value="F:oxidoreductase activity"/>
    <property type="evidence" value="ECO:0007669"/>
    <property type="project" value="InterPro"/>
</dbReference>
<protein>
    <submittedName>
        <fullName evidence="2">NAD(P)-dependent alcohol dehydrogenase</fullName>
    </submittedName>
</protein>
<dbReference type="EMBL" id="SMLM01000002">
    <property type="protein sequence ID" value="TFZ02879.1"/>
    <property type="molecule type" value="Genomic_DNA"/>
</dbReference>